<reference evidence="1 2" key="1">
    <citation type="submission" date="2024-03" db="EMBL/GenBank/DDBJ databases">
        <authorList>
            <person name="Jo J.-H."/>
        </authorList>
    </citation>
    <scope>NUCLEOTIDE SEQUENCE [LARGE SCALE GENOMIC DNA]</scope>
    <source>
        <strain evidence="1 2">AS3R-12</strain>
    </source>
</reference>
<evidence type="ECO:0000313" key="2">
    <source>
        <dbReference type="Proteomes" id="UP001379235"/>
    </source>
</evidence>
<accession>A0ABU8SD50</accession>
<evidence type="ECO:0000313" key="1">
    <source>
        <dbReference type="EMBL" id="MEJ6011511.1"/>
    </source>
</evidence>
<comment type="caution">
    <text evidence="1">The sequence shown here is derived from an EMBL/GenBank/DDBJ whole genome shotgun (WGS) entry which is preliminary data.</text>
</comment>
<dbReference type="RefSeq" id="WP_339968838.1">
    <property type="nucleotide sequence ID" value="NZ_JBBHJY010000009.1"/>
</dbReference>
<organism evidence="1 2">
    <name type="scientific">Novosphingobium aquae</name>
    <dbReference type="NCBI Taxonomy" id="3133435"/>
    <lineage>
        <taxon>Bacteria</taxon>
        <taxon>Pseudomonadati</taxon>
        <taxon>Pseudomonadota</taxon>
        <taxon>Alphaproteobacteria</taxon>
        <taxon>Sphingomonadales</taxon>
        <taxon>Sphingomonadaceae</taxon>
        <taxon>Novosphingobium</taxon>
    </lineage>
</organism>
<dbReference type="EMBL" id="JBBHJY010000009">
    <property type="protein sequence ID" value="MEJ6011511.1"/>
    <property type="molecule type" value="Genomic_DNA"/>
</dbReference>
<protein>
    <submittedName>
        <fullName evidence="1">Uncharacterized protein</fullName>
    </submittedName>
</protein>
<proteinExistence type="predicted"/>
<sequence>MIPFQPLHDEAPALRLSPLLTATLKTFDYIVTNGPIGLTPSKALKRYFVDWAAEAFDWSHYGTDYLYGLNKVLNEADFMPLAILHDVWLGARLVRHYKGKLCLTKAGQALRQQPATLWAVLANYYLCDLDQTPYTRFGDRLQGNWSVFLNLLNIEAQTGITDSGFASLVTGMPEMDHQIRSLIYVHVLRPLAWAGLLIEHRSGRERLFTKSPLWADALKLETDAFLQPVTQH</sequence>
<dbReference type="Proteomes" id="UP001379235">
    <property type="component" value="Unassembled WGS sequence"/>
</dbReference>
<keyword evidence="2" id="KW-1185">Reference proteome</keyword>
<gene>
    <name evidence="1" type="ORF">WG900_16480</name>
</gene>
<name>A0ABU8SD50_9SPHN</name>